<dbReference type="STRING" id="1123382.SAMN02745221_01872"/>
<feature type="transmembrane region" description="Helical" evidence="6">
    <location>
        <begin position="159"/>
        <end position="177"/>
    </location>
</feature>
<dbReference type="PANTHER" id="PTHR30482">
    <property type="entry name" value="HIGH-AFFINITY BRANCHED-CHAIN AMINO ACID TRANSPORT SYSTEM PERMEASE"/>
    <property type="match status" value="1"/>
</dbReference>
<protein>
    <submittedName>
        <fullName evidence="7">Amino acid/amide ABC transporter membrane protein 2, HAAT family (TC 3.A.1.4.-)</fullName>
    </submittedName>
</protein>
<dbReference type="GO" id="GO:0015658">
    <property type="term" value="F:branched-chain amino acid transmembrane transporter activity"/>
    <property type="evidence" value="ECO:0007669"/>
    <property type="project" value="InterPro"/>
</dbReference>
<evidence type="ECO:0000256" key="6">
    <source>
        <dbReference type="SAM" id="Phobius"/>
    </source>
</evidence>
<evidence type="ECO:0000256" key="4">
    <source>
        <dbReference type="ARBA" id="ARBA00022989"/>
    </source>
</evidence>
<evidence type="ECO:0000256" key="2">
    <source>
        <dbReference type="ARBA" id="ARBA00022475"/>
    </source>
</evidence>
<feature type="transmembrane region" description="Helical" evidence="6">
    <location>
        <begin position="275"/>
        <end position="294"/>
    </location>
</feature>
<feature type="transmembrane region" description="Helical" evidence="6">
    <location>
        <begin position="93"/>
        <end position="116"/>
    </location>
</feature>
<comment type="subcellular location">
    <subcellularLocation>
        <location evidence="1">Cell membrane</location>
        <topology evidence="1">Multi-pass membrane protein</topology>
    </subcellularLocation>
</comment>
<keyword evidence="2" id="KW-1003">Cell membrane</keyword>
<dbReference type="AlphaFoldDB" id="A0A1M5QWP1"/>
<feature type="transmembrane region" description="Helical" evidence="6">
    <location>
        <begin position="17"/>
        <end position="36"/>
    </location>
</feature>
<evidence type="ECO:0000256" key="1">
    <source>
        <dbReference type="ARBA" id="ARBA00004651"/>
    </source>
</evidence>
<proteinExistence type="predicted"/>
<dbReference type="Pfam" id="PF02653">
    <property type="entry name" value="BPD_transp_2"/>
    <property type="match status" value="1"/>
</dbReference>
<keyword evidence="5 6" id="KW-0472">Membrane</keyword>
<organism evidence="7 8">
    <name type="scientific">Thermosyntropha lipolytica DSM 11003</name>
    <dbReference type="NCBI Taxonomy" id="1123382"/>
    <lineage>
        <taxon>Bacteria</taxon>
        <taxon>Bacillati</taxon>
        <taxon>Bacillota</taxon>
        <taxon>Clostridia</taxon>
        <taxon>Eubacteriales</taxon>
        <taxon>Syntrophomonadaceae</taxon>
        <taxon>Thermosyntropha</taxon>
    </lineage>
</organism>
<keyword evidence="4 6" id="KW-1133">Transmembrane helix</keyword>
<reference evidence="8" key="1">
    <citation type="submission" date="2016-11" db="EMBL/GenBank/DDBJ databases">
        <authorList>
            <person name="Varghese N."/>
            <person name="Submissions S."/>
        </authorList>
    </citation>
    <scope>NUCLEOTIDE SEQUENCE [LARGE SCALE GENOMIC DNA]</scope>
    <source>
        <strain evidence="8">DSM 11003</strain>
    </source>
</reference>
<dbReference type="CDD" id="cd06581">
    <property type="entry name" value="TM_PBP1_LivM_like"/>
    <property type="match status" value="1"/>
</dbReference>
<dbReference type="PANTHER" id="PTHR30482:SF10">
    <property type="entry name" value="HIGH-AFFINITY BRANCHED-CHAIN AMINO ACID TRANSPORT PROTEIN BRAE"/>
    <property type="match status" value="1"/>
</dbReference>
<dbReference type="InterPro" id="IPR001851">
    <property type="entry name" value="ABC_transp_permease"/>
</dbReference>
<keyword evidence="8" id="KW-1185">Reference proteome</keyword>
<keyword evidence="3 6" id="KW-0812">Transmembrane</keyword>
<feature type="transmembrane region" description="Helical" evidence="6">
    <location>
        <begin position="242"/>
        <end position="269"/>
    </location>
</feature>
<dbReference type="InterPro" id="IPR043428">
    <property type="entry name" value="LivM-like"/>
</dbReference>
<feature type="transmembrane region" description="Helical" evidence="6">
    <location>
        <begin position="207"/>
        <end position="230"/>
    </location>
</feature>
<name>A0A1M5QWP1_9FIRM</name>
<sequence length="321" mass="34367">MIMNVFANRWGKLGAEILILAFIFLFVQYFITVGVFNQYHQIIITSLCINIILAVSLNLINGFTGQLSLGHAGFMAVGAYVSVVLTKFMGMPFLVGLVGGCLAAAAAGFVIGVPTLRLKGDYLAIATLGFGEIIRVILQNIEYVGGPAGIVGIPKMTTWGWLFAGVVITIATIQNLINSSYGRAIISVREDEIASEVMGINITSYKVLAFVIGAFFAGLAGGLYAHYFYIIKPETFNFLKSFDVLVMVVLGGLGSTTGAVIAAAFITLLSAALQAFPAIRMIIYALILILLMIYRPQGLMGNKELSVKILGKIWSGKNDAA</sequence>
<evidence type="ECO:0000256" key="5">
    <source>
        <dbReference type="ARBA" id="ARBA00023136"/>
    </source>
</evidence>
<accession>A0A1M5QWP1</accession>
<evidence type="ECO:0000256" key="3">
    <source>
        <dbReference type="ARBA" id="ARBA00022692"/>
    </source>
</evidence>
<gene>
    <name evidence="7" type="ORF">SAMN02745221_01872</name>
</gene>
<dbReference type="Proteomes" id="UP000242329">
    <property type="component" value="Unassembled WGS sequence"/>
</dbReference>
<feature type="transmembrane region" description="Helical" evidence="6">
    <location>
        <begin position="43"/>
        <end position="63"/>
    </location>
</feature>
<evidence type="ECO:0000313" key="7">
    <source>
        <dbReference type="EMBL" id="SHH18341.1"/>
    </source>
</evidence>
<feature type="transmembrane region" description="Helical" evidence="6">
    <location>
        <begin position="69"/>
        <end position="86"/>
    </location>
</feature>
<evidence type="ECO:0000313" key="8">
    <source>
        <dbReference type="Proteomes" id="UP000242329"/>
    </source>
</evidence>
<dbReference type="GO" id="GO:0005886">
    <property type="term" value="C:plasma membrane"/>
    <property type="evidence" value="ECO:0007669"/>
    <property type="project" value="UniProtKB-SubCell"/>
</dbReference>
<dbReference type="EMBL" id="FQWY01000039">
    <property type="protein sequence ID" value="SHH18341.1"/>
    <property type="molecule type" value="Genomic_DNA"/>
</dbReference>